<reference evidence="1 2" key="1">
    <citation type="journal article" date="2017" name="Elife">
        <title>Extensive horizontal gene transfer in cheese-associated bacteria.</title>
        <authorList>
            <person name="Bonham K.S."/>
            <person name="Wolfe B.E."/>
            <person name="Dutton R.J."/>
        </authorList>
    </citation>
    <scope>NUCLEOTIDE SEQUENCE [LARGE SCALE GENOMIC DNA]</scope>
    <source>
        <strain evidence="1 2">JB182</strain>
    </source>
</reference>
<dbReference type="AlphaFoldDB" id="A0A2N7RY92"/>
<organism evidence="1 2">
    <name type="scientific">Glutamicibacter arilaitensis</name>
    <dbReference type="NCBI Taxonomy" id="256701"/>
    <lineage>
        <taxon>Bacteria</taxon>
        <taxon>Bacillati</taxon>
        <taxon>Actinomycetota</taxon>
        <taxon>Actinomycetes</taxon>
        <taxon>Micrococcales</taxon>
        <taxon>Micrococcaceae</taxon>
        <taxon>Glutamicibacter</taxon>
    </lineage>
</organism>
<dbReference type="EMBL" id="PNQX01000003">
    <property type="protein sequence ID" value="PMQ18865.1"/>
    <property type="molecule type" value="Genomic_DNA"/>
</dbReference>
<dbReference type="GeneID" id="303186508"/>
<proteinExistence type="predicted"/>
<sequence>METFKRQRYVDYLVNERGYEARLTPWGIYIEYPNFDDNGTAVVKWRVTENELAGLNGIRMPRGFTGGEQYAFSELIAALHTFTGSRGTMYGASMRIEAED</sequence>
<dbReference type="RefSeq" id="WP_013350251.1">
    <property type="nucleotide sequence ID" value="NZ_JBQDKG010000109.1"/>
</dbReference>
<gene>
    <name evidence="1" type="ORF">CIK84_15890</name>
</gene>
<dbReference type="Proteomes" id="UP000235739">
    <property type="component" value="Unassembled WGS sequence"/>
</dbReference>
<comment type="caution">
    <text evidence="1">The sequence shown here is derived from an EMBL/GenBank/DDBJ whole genome shotgun (WGS) entry which is preliminary data.</text>
</comment>
<protein>
    <submittedName>
        <fullName evidence="1">Uncharacterized protein</fullName>
    </submittedName>
</protein>
<evidence type="ECO:0000313" key="2">
    <source>
        <dbReference type="Proteomes" id="UP000235739"/>
    </source>
</evidence>
<name>A0A2N7RY92_9MICC</name>
<accession>A0A2N7RY92</accession>
<evidence type="ECO:0000313" key="1">
    <source>
        <dbReference type="EMBL" id="PMQ18865.1"/>
    </source>
</evidence>